<dbReference type="HOGENOM" id="CLU_000688_21_15_11"/>
<evidence type="ECO:0000313" key="7">
    <source>
        <dbReference type="EMBL" id="BAJ74798.1"/>
    </source>
</evidence>
<reference evidence="7 8" key="1">
    <citation type="journal article" date="2011" name="J. Bacteriol.">
        <title>Genome sequence of Microbacterium testaceum StLB037, an N-acylhomoserine lactone-degrading bacterium isolated from potato leaves.</title>
        <authorList>
            <person name="Morohoshi T."/>
            <person name="Wang W.-Z."/>
            <person name="Someya N."/>
            <person name="Ikeda T."/>
        </authorList>
    </citation>
    <scope>NUCLEOTIDE SEQUENCE [LARGE SCALE GENOMIC DNA]</scope>
    <source>
        <strain evidence="7 8">StLB037</strain>
    </source>
</reference>
<feature type="domain" description="AAA+ ATPase" evidence="6">
    <location>
        <begin position="202"/>
        <end position="341"/>
    </location>
</feature>
<accession>E8NBW5</accession>
<dbReference type="SMART" id="SM00382">
    <property type="entry name" value="AAA"/>
    <property type="match status" value="1"/>
</dbReference>
<dbReference type="SUPFAM" id="SSF52540">
    <property type="entry name" value="P-loop containing nucleoside triphosphate hydrolases"/>
    <property type="match status" value="1"/>
</dbReference>
<dbReference type="InterPro" id="IPR003960">
    <property type="entry name" value="ATPase_AAA_CS"/>
</dbReference>
<evidence type="ECO:0000256" key="4">
    <source>
        <dbReference type="RuleBase" id="RU003651"/>
    </source>
</evidence>
<dbReference type="InterPro" id="IPR050168">
    <property type="entry name" value="AAA_ATPase_domain"/>
</dbReference>
<dbReference type="FunFam" id="3.40.50.300:FF:001025">
    <property type="entry name" value="ATPase family, AAA domain-containing 2B"/>
    <property type="match status" value="1"/>
</dbReference>
<dbReference type="STRING" id="979556.MTES_1834"/>
<comment type="similarity">
    <text evidence="4">Belongs to the AAA ATPase family.</text>
</comment>
<dbReference type="Proteomes" id="UP000008975">
    <property type="component" value="Chromosome"/>
</dbReference>
<dbReference type="GO" id="GO:0016887">
    <property type="term" value="F:ATP hydrolysis activity"/>
    <property type="evidence" value="ECO:0007669"/>
    <property type="project" value="InterPro"/>
</dbReference>
<evidence type="ECO:0000256" key="1">
    <source>
        <dbReference type="ARBA" id="ARBA00022741"/>
    </source>
</evidence>
<keyword evidence="1 4" id="KW-0547">Nucleotide-binding</keyword>
<proteinExistence type="inferred from homology"/>
<reference key="2">
    <citation type="submission" date="2011-02" db="EMBL/GenBank/DDBJ databases">
        <title>Genome sequence of Microbacterium testaceum StLB037.</title>
        <authorList>
            <person name="Morohoshi T."/>
            <person name="Wang W.Z."/>
            <person name="Someya N."/>
            <person name="Ikeda T."/>
        </authorList>
    </citation>
    <scope>NUCLEOTIDE SEQUENCE</scope>
    <source>
        <strain>StLB037</strain>
    </source>
</reference>
<dbReference type="InterPro" id="IPR003593">
    <property type="entry name" value="AAA+_ATPase"/>
</dbReference>
<sequence>MTGSEDFVNIIRAAVAADPGNLGLRVDLVELLLQDHLDEAAVEIERVAERGANAATVSVLRARLAAARLRAGQAPDATPDASATGAAPVGPASVPPPPAPWATSPAATPPAAATPPGTTPPTAPPPAAATGPAPAAPDTAPDDPPLVGISAEQVEKPVWDVERPAVTLADVAGLDEVKQHLNGAFLLPMRNPEMARMFGKAARGSLLMYGPPGCGKTFIARAIAGELEANFVHATLADLVRPHFGETEQAIHSLFEAARAARPCVIFIDEFDAIGGRRTSGGSSSQYLRMFASQLLEELDGVDADNDGIYILAATNRPWDVDPALRRPGRLDRTVLVLPPDEPARVAIIENTLRDKPVAAVDAREVARRTAEFSGADIAYVVHQAIEAAFTESVASGIPRMIGTADLERAAARVVPSTREWFEQIKPVLEYGIDDGTFGQLRAYLKRHRI</sequence>
<protein>
    <submittedName>
        <fullName evidence="7">ATPase of the AAA+ class</fullName>
    </submittedName>
</protein>
<dbReference type="Pfam" id="PF00004">
    <property type="entry name" value="AAA"/>
    <property type="match status" value="1"/>
</dbReference>
<evidence type="ECO:0000313" key="8">
    <source>
        <dbReference type="Proteomes" id="UP000008975"/>
    </source>
</evidence>
<dbReference type="EMBL" id="AP012052">
    <property type="protein sequence ID" value="BAJ74798.1"/>
    <property type="molecule type" value="Genomic_DNA"/>
</dbReference>
<feature type="region of interest" description="Disordered" evidence="5">
    <location>
        <begin position="71"/>
        <end position="147"/>
    </location>
</feature>
<gene>
    <name evidence="7" type="ordered locus">MTES_1834</name>
</gene>
<dbReference type="KEGG" id="mts:MTES_1834"/>
<dbReference type="PROSITE" id="PS00674">
    <property type="entry name" value="AAA"/>
    <property type="match status" value="1"/>
</dbReference>
<evidence type="ECO:0000256" key="3">
    <source>
        <dbReference type="ARBA" id="ARBA00023054"/>
    </source>
</evidence>
<dbReference type="InterPro" id="IPR027417">
    <property type="entry name" value="P-loop_NTPase"/>
</dbReference>
<evidence type="ECO:0000256" key="5">
    <source>
        <dbReference type="SAM" id="MobiDB-lite"/>
    </source>
</evidence>
<dbReference type="Gene3D" id="3.40.50.300">
    <property type="entry name" value="P-loop containing nucleotide triphosphate hydrolases"/>
    <property type="match status" value="1"/>
</dbReference>
<keyword evidence="3" id="KW-0175">Coiled coil</keyword>
<evidence type="ECO:0000259" key="6">
    <source>
        <dbReference type="SMART" id="SM00382"/>
    </source>
</evidence>
<feature type="compositionally biased region" description="Low complexity" evidence="5">
    <location>
        <begin position="128"/>
        <end position="139"/>
    </location>
</feature>
<dbReference type="InterPro" id="IPR003959">
    <property type="entry name" value="ATPase_AAA_core"/>
</dbReference>
<dbReference type="Gene3D" id="1.10.8.60">
    <property type="match status" value="1"/>
</dbReference>
<name>E8NBW5_MICTS</name>
<dbReference type="RefSeq" id="WP_013584923.1">
    <property type="nucleotide sequence ID" value="NC_015125.1"/>
</dbReference>
<keyword evidence="2 4" id="KW-0067">ATP-binding</keyword>
<feature type="compositionally biased region" description="Low complexity" evidence="5">
    <location>
        <begin position="101"/>
        <end position="116"/>
    </location>
</feature>
<organism evidence="7 8">
    <name type="scientific">Microbacterium testaceum (strain StLB037)</name>
    <dbReference type="NCBI Taxonomy" id="979556"/>
    <lineage>
        <taxon>Bacteria</taxon>
        <taxon>Bacillati</taxon>
        <taxon>Actinomycetota</taxon>
        <taxon>Actinomycetes</taxon>
        <taxon>Micrococcales</taxon>
        <taxon>Microbacteriaceae</taxon>
        <taxon>Microbacterium</taxon>
    </lineage>
</organism>
<dbReference type="GO" id="GO:0005524">
    <property type="term" value="F:ATP binding"/>
    <property type="evidence" value="ECO:0007669"/>
    <property type="project" value="UniProtKB-KW"/>
</dbReference>
<dbReference type="PANTHER" id="PTHR23077">
    <property type="entry name" value="AAA-FAMILY ATPASE"/>
    <property type="match status" value="1"/>
</dbReference>
<feature type="compositionally biased region" description="Pro residues" evidence="5">
    <location>
        <begin position="117"/>
        <end position="127"/>
    </location>
</feature>
<dbReference type="eggNOG" id="COG1222">
    <property type="taxonomic scope" value="Bacteria"/>
</dbReference>
<evidence type="ECO:0000256" key="2">
    <source>
        <dbReference type="ARBA" id="ARBA00022840"/>
    </source>
</evidence>
<dbReference type="AlphaFoldDB" id="E8NBW5"/>
<dbReference type="OrthoDB" id="9809379at2"/>
<feature type="compositionally biased region" description="Low complexity" evidence="5">
    <location>
        <begin position="81"/>
        <end position="92"/>
    </location>
</feature>
<dbReference type="PANTHER" id="PTHR23077:SF171">
    <property type="entry name" value="NUCLEAR VALOSIN-CONTAINING PROTEIN-LIKE"/>
    <property type="match status" value="1"/>
</dbReference>